<reference evidence="3" key="1">
    <citation type="submission" date="2021-02" db="EMBL/GenBank/DDBJ databases">
        <authorList>
            <person name="Nowell W R."/>
        </authorList>
    </citation>
    <scope>NUCLEOTIDE SEQUENCE</scope>
</reference>
<keyword evidence="4" id="KW-1185">Reference proteome</keyword>
<sequence length="405" mass="47916">MIEAADIVAMLSERVSKRDTYQPKGNKQIQELIEYLFETIQTFLSTSSFEIYDESTLDQIDSSDKFSGNESQASEDNQELESEEEIEDNEEQMDSTEEEEENDDKQPTRKFSLDYMKQNDLPNMKSFSLTSFYYLTDRYDTEILPLFRHIPNLEELTLYIMVYDRTTFIDGTHIYNEILVHLPRLHIFNFYISTCPKMDHLVHHLSKDDIQRTLINNIKYQPVDCIVNSEYKFPQCHVFSLPFMFERLNDIGNTFPNIIFNHVRKLSVKDNFPFKREFFKRIAFSFPLLKDLCVVNSNPQSSISDERNSNDNQLYSIVKLNYLNSLFLVNVHIDYVDQFLNERKTHLPRLTVLAIDDNHLTIVTDNFTKDTTRLNCINVKKLELFNERVTTHSKDFYVYFPLLKS</sequence>
<dbReference type="InterPro" id="IPR032675">
    <property type="entry name" value="LRR_dom_sf"/>
</dbReference>
<dbReference type="SUPFAM" id="SSF52047">
    <property type="entry name" value="RNI-like"/>
    <property type="match status" value="1"/>
</dbReference>
<dbReference type="Gene3D" id="3.80.10.10">
    <property type="entry name" value="Ribonuclease Inhibitor"/>
    <property type="match status" value="1"/>
</dbReference>
<feature type="region of interest" description="Disordered" evidence="1">
    <location>
        <begin position="60"/>
        <end position="109"/>
    </location>
</feature>
<name>A0A815AJX1_9BILA</name>
<dbReference type="Proteomes" id="UP000663870">
    <property type="component" value="Unassembled WGS sequence"/>
</dbReference>
<gene>
    <name evidence="3" type="ORF">JXQ802_LOCUS27270</name>
    <name evidence="2" type="ORF">PYM288_LOCUS12289</name>
</gene>
<dbReference type="EMBL" id="CAJNOL010000983">
    <property type="protein sequence ID" value="CAF1256776.1"/>
    <property type="molecule type" value="Genomic_DNA"/>
</dbReference>
<evidence type="ECO:0000256" key="1">
    <source>
        <dbReference type="SAM" id="MobiDB-lite"/>
    </source>
</evidence>
<evidence type="ECO:0000313" key="2">
    <source>
        <dbReference type="EMBL" id="CAF0954364.1"/>
    </source>
</evidence>
<comment type="caution">
    <text evidence="3">The sequence shown here is derived from an EMBL/GenBank/DDBJ whole genome shotgun (WGS) entry which is preliminary data.</text>
</comment>
<protein>
    <submittedName>
        <fullName evidence="3">Uncharacterized protein</fullName>
    </submittedName>
</protein>
<dbReference type="AlphaFoldDB" id="A0A815AJX1"/>
<organism evidence="3 4">
    <name type="scientific">Rotaria sordida</name>
    <dbReference type="NCBI Taxonomy" id="392033"/>
    <lineage>
        <taxon>Eukaryota</taxon>
        <taxon>Metazoa</taxon>
        <taxon>Spiralia</taxon>
        <taxon>Gnathifera</taxon>
        <taxon>Rotifera</taxon>
        <taxon>Eurotatoria</taxon>
        <taxon>Bdelloidea</taxon>
        <taxon>Philodinida</taxon>
        <taxon>Philodinidae</taxon>
        <taxon>Rotaria</taxon>
    </lineage>
</organism>
<proteinExistence type="predicted"/>
<feature type="compositionally biased region" description="Polar residues" evidence="1">
    <location>
        <begin position="60"/>
        <end position="72"/>
    </location>
</feature>
<evidence type="ECO:0000313" key="3">
    <source>
        <dbReference type="EMBL" id="CAF1256776.1"/>
    </source>
</evidence>
<dbReference type="EMBL" id="CAJNOH010000225">
    <property type="protein sequence ID" value="CAF0954364.1"/>
    <property type="molecule type" value="Genomic_DNA"/>
</dbReference>
<dbReference type="Proteomes" id="UP000663854">
    <property type="component" value="Unassembled WGS sequence"/>
</dbReference>
<evidence type="ECO:0000313" key="4">
    <source>
        <dbReference type="Proteomes" id="UP000663870"/>
    </source>
</evidence>
<feature type="compositionally biased region" description="Acidic residues" evidence="1">
    <location>
        <begin position="76"/>
        <end position="103"/>
    </location>
</feature>
<accession>A0A815AJX1</accession>